<dbReference type="Proteomes" id="UP000029870">
    <property type="component" value="Unassembled WGS sequence"/>
</dbReference>
<dbReference type="KEGG" id="hbl:XJ32_01455"/>
<feature type="transmembrane region" description="Helical" evidence="1">
    <location>
        <begin position="102"/>
        <end position="126"/>
    </location>
</feature>
<feature type="transmembrane region" description="Helical" evidence="1">
    <location>
        <begin position="51"/>
        <end position="70"/>
    </location>
</feature>
<evidence type="ECO:0008006" key="6">
    <source>
        <dbReference type="Google" id="ProtNLM"/>
    </source>
</evidence>
<feature type="transmembrane region" description="Helical" evidence="1">
    <location>
        <begin position="77"/>
        <end position="96"/>
    </location>
</feature>
<dbReference type="STRING" id="37372.XJ32_01455"/>
<gene>
    <name evidence="3" type="ORF">LS77_007660</name>
    <name evidence="2" type="ORF">XJ32_01455</name>
</gene>
<name>A0A1Q2LEX9_9HELI</name>
<evidence type="ECO:0000313" key="2">
    <source>
        <dbReference type="EMBL" id="AQQ58984.1"/>
    </source>
</evidence>
<keyword evidence="1" id="KW-0472">Membrane</keyword>
<proteinExistence type="predicted"/>
<accession>A0A1Q2LEX9</accession>
<protein>
    <recommendedName>
        <fullName evidence="6">TM2 domain-containing protein</fullName>
    </recommendedName>
</protein>
<evidence type="ECO:0000313" key="4">
    <source>
        <dbReference type="Proteomes" id="UP000029870"/>
    </source>
</evidence>
<reference evidence="3" key="3">
    <citation type="submission" date="2018-04" db="EMBL/GenBank/DDBJ databases">
        <authorList>
            <person name="Sheh A."/>
            <person name="Shen Z."/>
            <person name="Mannion A.J."/>
            <person name="Fox J.G."/>
        </authorList>
    </citation>
    <scope>NUCLEOTIDE SEQUENCE</scope>
    <source>
        <strain evidence="3">Missouri</strain>
    </source>
</reference>
<reference evidence="2 5" key="2">
    <citation type="submission" date="2017-02" db="EMBL/GenBank/DDBJ databases">
        <title>Whole genome sequencing of Helicobacter bilis strain AAQJH.</title>
        <authorList>
            <person name="Conlan S."/>
            <person name="Thomas P.J."/>
            <person name="Mullikin J."/>
            <person name="Palmore T.N."/>
            <person name="Frank K.M."/>
            <person name="Segre J.A."/>
        </authorList>
    </citation>
    <scope>NUCLEOTIDE SEQUENCE [LARGE SCALE GENOMIC DNA]</scope>
    <source>
        <strain evidence="2 5">AAQJH</strain>
    </source>
</reference>
<dbReference type="RefSeq" id="WP_004087495.1">
    <property type="nucleotide sequence ID" value="NZ_CABKOK010000009.1"/>
</dbReference>
<dbReference type="EMBL" id="JRPH02000023">
    <property type="protein sequence ID" value="TLE03897.1"/>
    <property type="molecule type" value="Genomic_DNA"/>
</dbReference>
<sequence>MVPSLIMLHLYDKIPNEGITLVKGKLKKLDKVGLAKIVIGLPLLKLYNVQMVFWVGSVILGIFGVGRFMIGDRVIGALKVSLLFISYALLMISAVFTHLSDLAIVSLSLLIAGYVGLVGVAIWWGLDMFLIIPKAKRANLNKILHLFNA</sequence>
<keyword evidence="1" id="KW-1133">Transmembrane helix</keyword>
<keyword evidence="1" id="KW-0812">Transmembrane</keyword>
<evidence type="ECO:0000313" key="5">
    <source>
        <dbReference type="Proteomes" id="UP000188298"/>
    </source>
</evidence>
<dbReference type="GeneID" id="60656941"/>
<organism evidence="2 5">
    <name type="scientific">Helicobacter bilis</name>
    <dbReference type="NCBI Taxonomy" id="37372"/>
    <lineage>
        <taxon>Bacteria</taxon>
        <taxon>Pseudomonadati</taxon>
        <taxon>Campylobacterota</taxon>
        <taxon>Epsilonproteobacteria</taxon>
        <taxon>Campylobacterales</taxon>
        <taxon>Helicobacteraceae</taxon>
        <taxon>Helicobacter</taxon>
    </lineage>
</organism>
<dbReference type="Proteomes" id="UP000188298">
    <property type="component" value="Chromosome"/>
</dbReference>
<dbReference type="EMBL" id="CP019645">
    <property type="protein sequence ID" value="AQQ58984.1"/>
    <property type="molecule type" value="Genomic_DNA"/>
</dbReference>
<dbReference type="AlphaFoldDB" id="A0A1Q2LEX9"/>
<evidence type="ECO:0000313" key="3">
    <source>
        <dbReference type="EMBL" id="TLE03897.1"/>
    </source>
</evidence>
<reference evidence="3 4" key="1">
    <citation type="journal article" date="2014" name="Genome Announc.">
        <title>Draft genome sequences of eight enterohepatic helicobacter species isolated from both laboratory and wild rodents.</title>
        <authorList>
            <person name="Sheh A."/>
            <person name="Shen Z."/>
            <person name="Fox J.G."/>
        </authorList>
    </citation>
    <scope>NUCLEOTIDE SEQUENCE [LARGE SCALE GENOMIC DNA]</scope>
    <source>
        <strain evidence="3 4">Missouri</strain>
    </source>
</reference>
<evidence type="ECO:0000256" key="1">
    <source>
        <dbReference type="SAM" id="Phobius"/>
    </source>
</evidence>